<keyword evidence="2" id="KW-0067">ATP-binding</keyword>
<reference evidence="4" key="1">
    <citation type="journal article" date="2021" name="PeerJ">
        <title>Extensive microbial diversity within the chicken gut microbiome revealed by metagenomics and culture.</title>
        <authorList>
            <person name="Gilroy R."/>
            <person name="Ravi A."/>
            <person name="Getino M."/>
            <person name="Pursley I."/>
            <person name="Horton D.L."/>
            <person name="Alikhan N.F."/>
            <person name="Baker D."/>
            <person name="Gharbi K."/>
            <person name="Hall N."/>
            <person name="Watson M."/>
            <person name="Adriaenssens E.M."/>
            <person name="Foster-Nyarko E."/>
            <person name="Jarju S."/>
            <person name="Secka A."/>
            <person name="Antonio M."/>
            <person name="Oren A."/>
            <person name="Chaudhuri R.R."/>
            <person name="La Ragione R."/>
            <person name="Hildebrand F."/>
            <person name="Pallen M.J."/>
        </authorList>
    </citation>
    <scope>NUCLEOTIDE SEQUENCE</scope>
    <source>
        <strain evidence="4">12435</strain>
    </source>
</reference>
<evidence type="ECO:0000256" key="1">
    <source>
        <dbReference type="ARBA" id="ARBA00022741"/>
    </source>
</evidence>
<organism evidence="4 5">
    <name type="scientific">Candidatus Protoclostridium stercorigallinarum</name>
    <dbReference type="NCBI Taxonomy" id="2838741"/>
    <lineage>
        <taxon>Bacteria</taxon>
        <taxon>Bacillati</taxon>
        <taxon>Bacillota</taxon>
        <taxon>Clostridia</taxon>
        <taxon>Candidatus Protoclostridium</taxon>
    </lineage>
</organism>
<dbReference type="SMART" id="SM00382">
    <property type="entry name" value="AAA"/>
    <property type="match status" value="1"/>
</dbReference>
<proteinExistence type="predicted"/>
<dbReference type="GO" id="GO:0005524">
    <property type="term" value="F:ATP binding"/>
    <property type="evidence" value="ECO:0007669"/>
    <property type="project" value="UniProtKB-KW"/>
</dbReference>
<dbReference type="AlphaFoldDB" id="A0A9D1PYQ4"/>
<dbReference type="Proteomes" id="UP000823990">
    <property type="component" value="Unassembled WGS sequence"/>
</dbReference>
<protein>
    <submittedName>
        <fullName evidence="4">Stage III sporulation protein AA</fullName>
    </submittedName>
</protein>
<evidence type="ECO:0000256" key="2">
    <source>
        <dbReference type="ARBA" id="ARBA00022840"/>
    </source>
</evidence>
<sequence length="303" mass="32740">MLELESLRSVFPESVYASIAENLDIGKLWEIRLRAGKPVCAWYNGSEYFLTRSGLSHDVSAALCCSSDDVRASVVGASEHSMYAYNDDINRGYITLHGGVRAGICGEVVSDGGKILTVKNYSSVNIRIPHEITGISRCIMPEIPCDLYSFLLLAPPGGGKTTVLRDLARRLSDEGGYNVLIADERAEIACCFRGEAGMDVGRRTDVITGSDKRHAFECALRSVRPDVLITDELFGAEDADIVREAVGCGIAVVASAHSSSPERFAHRALAGKLDGVMDAYFFLRGTGGGMTADKYDRILSRDG</sequence>
<evidence type="ECO:0000259" key="3">
    <source>
        <dbReference type="SMART" id="SM00382"/>
    </source>
</evidence>
<dbReference type="SUPFAM" id="SSF52540">
    <property type="entry name" value="P-loop containing nucleoside triphosphate hydrolases"/>
    <property type="match status" value="1"/>
</dbReference>
<feature type="domain" description="AAA+ ATPase" evidence="3">
    <location>
        <begin position="146"/>
        <end position="283"/>
    </location>
</feature>
<dbReference type="InterPro" id="IPR045735">
    <property type="entry name" value="Spore_III_AA_AAA+_ATPase"/>
</dbReference>
<accession>A0A9D1PYQ4</accession>
<comment type="caution">
    <text evidence="4">The sequence shown here is derived from an EMBL/GenBank/DDBJ whole genome shotgun (WGS) entry which is preliminary data.</text>
</comment>
<dbReference type="InterPro" id="IPR003593">
    <property type="entry name" value="AAA+_ATPase"/>
</dbReference>
<evidence type="ECO:0000313" key="4">
    <source>
        <dbReference type="EMBL" id="HIW02065.1"/>
    </source>
</evidence>
<dbReference type="InterPro" id="IPR027417">
    <property type="entry name" value="P-loop_NTPase"/>
</dbReference>
<dbReference type="EMBL" id="DXHS01000030">
    <property type="protein sequence ID" value="HIW02065.1"/>
    <property type="molecule type" value="Genomic_DNA"/>
</dbReference>
<keyword evidence="1" id="KW-0547">Nucleotide-binding</keyword>
<dbReference type="PANTHER" id="PTHR20953">
    <property type="entry name" value="KINASE-RELATED"/>
    <property type="match status" value="1"/>
</dbReference>
<dbReference type="Pfam" id="PF19568">
    <property type="entry name" value="Spore_III_AA"/>
    <property type="match status" value="1"/>
</dbReference>
<dbReference type="PANTHER" id="PTHR20953:SF3">
    <property type="entry name" value="P-LOOP CONTAINING NUCLEOSIDE TRIPHOSPHATE HYDROLASES SUPERFAMILY PROTEIN"/>
    <property type="match status" value="1"/>
</dbReference>
<evidence type="ECO:0000313" key="5">
    <source>
        <dbReference type="Proteomes" id="UP000823990"/>
    </source>
</evidence>
<name>A0A9D1PYQ4_9FIRM</name>
<reference evidence="4" key="2">
    <citation type="submission" date="2021-04" db="EMBL/GenBank/DDBJ databases">
        <authorList>
            <person name="Gilroy R."/>
        </authorList>
    </citation>
    <scope>NUCLEOTIDE SEQUENCE</scope>
    <source>
        <strain evidence="4">12435</strain>
    </source>
</reference>
<dbReference type="Gene3D" id="3.40.50.300">
    <property type="entry name" value="P-loop containing nucleotide triphosphate hydrolases"/>
    <property type="match status" value="1"/>
</dbReference>
<gene>
    <name evidence="4" type="ORF">H9892_01855</name>
</gene>